<accession>A0A346Y0F5</accession>
<dbReference type="FunFam" id="3.90.226.10:FF:000021">
    <property type="entry name" value="Acetyl-CoA carboxylase carboxyltransferase subunit"/>
    <property type="match status" value="1"/>
</dbReference>
<dbReference type="InterPro" id="IPR045190">
    <property type="entry name" value="MCCB/AccD1-like"/>
</dbReference>
<keyword evidence="4" id="KW-0808">Transferase</keyword>
<dbReference type="Proteomes" id="UP000264006">
    <property type="component" value="Chromosome"/>
</dbReference>
<dbReference type="PANTHER" id="PTHR22855">
    <property type="entry name" value="ACETYL, PROPIONYL, PYRUVATE, AND GLUTACONYL CARBOXYLASE-RELATED"/>
    <property type="match status" value="1"/>
</dbReference>
<dbReference type="InterPro" id="IPR011762">
    <property type="entry name" value="COA_CT_N"/>
</dbReference>
<dbReference type="GO" id="GO:0016740">
    <property type="term" value="F:transferase activity"/>
    <property type="evidence" value="ECO:0007669"/>
    <property type="project" value="UniProtKB-KW"/>
</dbReference>
<dbReference type="InterPro" id="IPR011763">
    <property type="entry name" value="COA_CT_C"/>
</dbReference>
<evidence type="ECO:0000313" key="5">
    <source>
        <dbReference type="Proteomes" id="UP000264006"/>
    </source>
</evidence>
<organism evidence="4 5">
    <name type="scientific">Euzebya pacifica</name>
    <dbReference type="NCBI Taxonomy" id="1608957"/>
    <lineage>
        <taxon>Bacteria</taxon>
        <taxon>Bacillati</taxon>
        <taxon>Actinomycetota</taxon>
        <taxon>Nitriliruptoria</taxon>
        <taxon>Euzebyales</taxon>
    </lineage>
</organism>
<proteinExistence type="predicted"/>
<feature type="domain" description="CoA carboxyltransferase N-terminal" evidence="2">
    <location>
        <begin position="19"/>
        <end position="279"/>
    </location>
</feature>
<name>A0A346Y0F5_9ACTN</name>
<dbReference type="RefSeq" id="WP_245973549.1">
    <property type="nucleotide sequence ID" value="NZ_CP031165.1"/>
</dbReference>
<feature type="region of interest" description="Disordered" evidence="1">
    <location>
        <begin position="29"/>
        <end position="53"/>
    </location>
</feature>
<evidence type="ECO:0000313" key="4">
    <source>
        <dbReference type="EMBL" id="AXV07952.1"/>
    </source>
</evidence>
<keyword evidence="5" id="KW-1185">Reference proteome</keyword>
<dbReference type="InterPro" id="IPR034733">
    <property type="entry name" value="AcCoA_carboxyl_beta"/>
</dbReference>
<evidence type="ECO:0000259" key="2">
    <source>
        <dbReference type="PROSITE" id="PS50980"/>
    </source>
</evidence>
<dbReference type="GO" id="GO:0016874">
    <property type="term" value="F:ligase activity"/>
    <property type="evidence" value="ECO:0007669"/>
    <property type="project" value="InterPro"/>
</dbReference>
<dbReference type="Pfam" id="PF01039">
    <property type="entry name" value="Carboxyl_trans"/>
    <property type="match status" value="1"/>
</dbReference>
<dbReference type="PANTHER" id="PTHR22855:SF46">
    <property type="entry name" value="METHYLCROTONOYL-COA CARBOXYLASE"/>
    <property type="match status" value="1"/>
</dbReference>
<dbReference type="KEGG" id="euz:DVS28_a3277"/>
<dbReference type="PROSITE" id="PS50980">
    <property type="entry name" value="COA_CT_NTER"/>
    <property type="match status" value="1"/>
</dbReference>
<dbReference type="EMBL" id="CP031165">
    <property type="protein sequence ID" value="AXV07952.1"/>
    <property type="molecule type" value="Genomic_DNA"/>
</dbReference>
<feature type="domain" description="CoA carboxyltransferase C-terminal" evidence="3">
    <location>
        <begin position="281"/>
        <end position="536"/>
    </location>
</feature>
<evidence type="ECO:0000256" key="1">
    <source>
        <dbReference type="SAM" id="MobiDB-lite"/>
    </source>
</evidence>
<reference evidence="4 5" key="1">
    <citation type="submission" date="2018-09" db="EMBL/GenBank/DDBJ databases">
        <title>Complete genome sequence of Euzebya sp. DY32-46 isolated from seawater of Pacific Ocean.</title>
        <authorList>
            <person name="Xu L."/>
            <person name="Wu Y.-H."/>
            <person name="Xu X.-W."/>
        </authorList>
    </citation>
    <scope>NUCLEOTIDE SEQUENCE [LARGE SCALE GENOMIC DNA]</scope>
    <source>
        <strain evidence="4 5">DY32-46</strain>
    </source>
</reference>
<evidence type="ECO:0000259" key="3">
    <source>
        <dbReference type="PROSITE" id="PS50989"/>
    </source>
</evidence>
<gene>
    <name evidence="4" type="ORF">DVS28_a3277</name>
</gene>
<dbReference type="InterPro" id="IPR029045">
    <property type="entry name" value="ClpP/crotonase-like_dom_sf"/>
</dbReference>
<feature type="compositionally biased region" description="Basic and acidic residues" evidence="1">
    <location>
        <begin position="38"/>
        <end position="49"/>
    </location>
</feature>
<dbReference type="Gene3D" id="3.90.226.10">
    <property type="entry name" value="2-enoyl-CoA Hydratase, Chain A, domain 1"/>
    <property type="match status" value="2"/>
</dbReference>
<dbReference type="AlphaFoldDB" id="A0A346Y0F5"/>
<protein>
    <submittedName>
        <fullName evidence="4">Methylcrotonyl-CoA carboxylase carboxyl transferase subunit</fullName>
    </submittedName>
</protein>
<sequence length="541" mass="57617">MPVFQSRTNPSSPEFRANREAMLEQVEQMRSLQQRAVDASHRRADRFAERGQLTPRQRVSRLLDPGAPFLELRTHAGYLVDTDDPDRSIPGASQITGIGMVARTRCMVVANDSGINAGALTRAGGAKVLRAQEIALENRLPLVMLVESAGANLLEYRVEQWAEGGRFFANMARLSAAGVPVITVLHGSSTAGGAYMPGMSDVVIGVKGRGQAFLAGPPLLKAATGEVAEADDLGGIGMHATVSGLIEHVAEDDADGLRIAREVVGAMRFGTARTAEADNRDWDPPVLDPDEIAGVVPADYRTAYDVREVIARIVDGSRILDVKPRYGPATVCVEAAVFGRPVGIVANNGPIDNDGAQKATQFVQRCGQLGTPLVFLQNITGYMVGTDSERGGMIKNGSKMIQAVTTVDVPRFTFFIGASFGAGNYGMCGQGYDPRFSFTWPNARSGVMGAEQAATTMRIVAEQRAEKKGEPLDEAMLDAFAGQIVSQYAAQESALVTSGLGLDDGLIDPRDTRRVLGIVLATAQEGEATDVRPLSFGVARP</sequence>
<dbReference type="PROSITE" id="PS50989">
    <property type="entry name" value="COA_CT_CTER"/>
    <property type="match status" value="1"/>
</dbReference>
<dbReference type="SUPFAM" id="SSF52096">
    <property type="entry name" value="ClpP/crotonase"/>
    <property type="match status" value="2"/>
</dbReference>